<comment type="caution">
    <text evidence="1">The sequence shown here is derived from an EMBL/GenBank/DDBJ whole genome shotgun (WGS) entry which is preliminary data.</text>
</comment>
<name>X1JXI2_9ZZZZ</name>
<organism evidence="1">
    <name type="scientific">marine sediment metagenome</name>
    <dbReference type="NCBI Taxonomy" id="412755"/>
    <lineage>
        <taxon>unclassified sequences</taxon>
        <taxon>metagenomes</taxon>
        <taxon>ecological metagenomes</taxon>
    </lineage>
</organism>
<feature type="non-terminal residue" evidence="1">
    <location>
        <position position="1"/>
    </location>
</feature>
<proteinExistence type="predicted"/>
<dbReference type="EMBL" id="BARV01001666">
    <property type="protein sequence ID" value="GAH98867.1"/>
    <property type="molecule type" value="Genomic_DNA"/>
</dbReference>
<evidence type="ECO:0008006" key="2">
    <source>
        <dbReference type="Google" id="ProtNLM"/>
    </source>
</evidence>
<sequence>VTEKVTKSIEWNVAFVLANAEVGKIREILSELRKIEGVAEARV</sequence>
<protein>
    <recommendedName>
        <fullName evidence="2">ACT domain-containing protein</fullName>
    </recommendedName>
</protein>
<dbReference type="AlphaFoldDB" id="X1JXI2"/>
<reference evidence="1" key="1">
    <citation type="journal article" date="2014" name="Front. Microbiol.">
        <title>High frequency of phylogenetically diverse reductive dehalogenase-homologous genes in deep subseafloor sedimentary metagenomes.</title>
        <authorList>
            <person name="Kawai M."/>
            <person name="Futagami T."/>
            <person name="Toyoda A."/>
            <person name="Takaki Y."/>
            <person name="Nishi S."/>
            <person name="Hori S."/>
            <person name="Arai W."/>
            <person name="Tsubouchi T."/>
            <person name="Morono Y."/>
            <person name="Uchiyama I."/>
            <person name="Ito T."/>
            <person name="Fujiyama A."/>
            <person name="Inagaki F."/>
            <person name="Takami H."/>
        </authorList>
    </citation>
    <scope>NUCLEOTIDE SEQUENCE</scope>
    <source>
        <strain evidence="1">Expedition CK06-06</strain>
    </source>
</reference>
<evidence type="ECO:0000313" key="1">
    <source>
        <dbReference type="EMBL" id="GAH98867.1"/>
    </source>
</evidence>
<gene>
    <name evidence="1" type="ORF">S06H3_04689</name>
</gene>
<accession>X1JXI2</accession>